<organism evidence="2 3">
    <name type="scientific">Romanomermis culicivorax</name>
    <name type="common">Nematode worm</name>
    <dbReference type="NCBI Taxonomy" id="13658"/>
    <lineage>
        <taxon>Eukaryota</taxon>
        <taxon>Metazoa</taxon>
        <taxon>Ecdysozoa</taxon>
        <taxon>Nematoda</taxon>
        <taxon>Enoplea</taxon>
        <taxon>Dorylaimia</taxon>
        <taxon>Mermithida</taxon>
        <taxon>Mermithoidea</taxon>
        <taxon>Mermithidae</taxon>
        <taxon>Romanomermis</taxon>
    </lineage>
</organism>
<proteinExistence type="predicted"/>
<name>A0A915IMT8_ROMCU</name>
<protein>
    <submittedName>
        <fullName evidence="3">Uncharacterized protein</fullName>
    </submittedName>
</protein>
<feature type="transmembrane region" description="Helical" evidence="1">
    <location>
        <begin position="7"/>
        <end position="25"/>
    </location>
</feature>
<keyword evidence="1" id="KW-0812">Transmembrane</keyword>
<keyword evidence="1" id="KW-1133">Transmembrane helix</keyword>
<sequence>MDLGIIPVVHALLFIFINNALIIMVNGAEYDFTVRVDGGVIDCYFQNVSSSLYATLEIDYQIVMGVSPPVVTYYILVFILLTTSLCFPNTKLK</sequence>
<evidence type="ECO:0000256" key="1">
    <source>
        <dbReference type="SAM" id="Phobius"/>
    </source>
</evidence>
<evidence type="ECO:0000313" key="3">
    <source>
        <dbReference type="WBParaSite" id="nRc.2.0.1.t15125-RA"/>
    </source>
</evidence>
<keyword evidence="1" id="KW-0472">Membrane</keyword>
<keyword evidence="2" id="KW-1185">Reference proteome</keyword>
<reference evidence="3" key="1">
    <citation type="submission" date="2022-11" db="UniProtKB">
        <authorList>
            <consortium name="WormBaseParasite"/>
        </authorList>
    </citation>
    <scope>IDENTIFICATION</scope>
</reference>
<dbReference type="WBParaSite" id="nRc.2.0.1.t15125-RA">
    <property type="protein sequence ID" value="nRc.2.0.1.t15125-RA"/>
    <property type="gene ID" value="nRc.2.0.1.g15125"/>
</dbReference>
<dbReference type="Proteomes" id="UP000887565">
    <property type="component" value="Unplaced"/>
</dbReference>
<evidence type="ECO:0000313" key="2">
    <source>
        <dbReference type="Proteomes" id="UP000887565"/>
    </source>
</evidence>
<accession>A0A915IMT8</accession>
<feature type="transmembrane region" description="Helical" evidence="1">
    <location>
        <begin position="70"/>
        <end position="87"/>
    </location>
</feature>
<dbReference type="AlphaFoldDB" id="A0A915IMT8"/>